<feature type="domain" description="IMD" evidence="3">
    <location>
        <begin position="1"/>
        <end position="122"/>
    </location>
</feature>
<feature type="compositionally biased region" description="Low complexity" evidence="1">
    <location>
        <begin position="478"/>
        <end position="493"/>
    </location>
</feature>
<feature type="region of interest" description="Disordered" evidence="1">
    <location>
        <begin position="300"/>
        <end position="332"/>
    </location>
</feature>
<dbReference type="PROSITE" id="PS51082">
    <property type="entry name" value="WH2"/>
    <property type="match status" value="1"/>
</dbReference>
<dbReference type="PANTHER" id="PTHR15708">
    <property type="entry name" value="ACTIN BUNDLING/MISSING IN METASTASIS-RELATED"/>
    <property type="match status" value="1"/>
</dbReference>
<evidence type="ECO:0000313" key="4">
    <source>
        <dbReference type="Ensembl" id="ENSCANP00000024306.1"/>
    </source>
</evidence>
<dbReference type="PROSITE" id="PS51338">
    <property type="entry name" value="IMD"/>
    <property type="match status" value="1"/>
</dbReference>
<evidence type="ECO:0000313" key="5">
    <source>
        <dbReference type="Proteomes" id="UP000233080"/>
    </source>
</evidence>
<feature type="region of interest" description="Disordered" evidence="1">
    <location>
        <begin position="127"/>
        <end position="177"/>
    </location>
</feature>
<dbReference type="GO" id="GO:0005543">
    <property type="term" value="F:phospholipid binding"/>
    <property type="evidence" value="ECO:0007669"/>
    <property type="project" value="TreeGrafter"/>
</dbReference>
<reference evidence="4" key="1">
    <citation type="submission" date="2025-08" db="UniProtKB">
        <authorList>
            <consortium name="Ensembl"/>
        </authorList>
    </citation>
    <scope>IDENTIFICATION</scope>
</reference>
<dbReference type="GO" id="GO:0034334">
    <property type="term" value="P:adherens junction maintenance"/>
    <property type="evidence" value="ECO:0007669"/>
    <property type="project" value="TreeGrafter"/>
</dbReference>
<feature type="domain" description="WH2" evidence="2">
    <location>
        <begin position="597"/>
        <end position="614"/>
    </location>
</feature>
<dbReference type="SUPFAM" id="SSF103657">
    <property type="entry name" value="BAR/IMD domain-like"/>
    <property type="match status" value="1"/>
</dbReference>
<feature type="compositionally biased region" description="Polar residues" evidence="1">
    <location>
        <begin position="526"/>
        <end position="541"/>
    </location>
</feature>
<dbReference type="PANTHER" id="PTHR15708:SF10">
    <property type="entry name" value="PROTEIN MTSS 1"/>
    <property type="match status" value="1"/>
</dbReference>
<feature type="compositionally biased region" description="Polar residues" evidence="1">
    <location>
        <begin position="216"/>
        <end position="229"/>
    </location>
</feature>
<dbReference type="InterPro" id="IPR013606">
    <property type="entry name" value="I-BAR_dom"/>
</dbReference>
<dbReference type="GO" id="GO:0003779">
    <property type="term" value="F:actin binding"/>
    <property type="evidence" value="ECO:0007669"/>
    <property type="project" value="InterPro"/>
</dbReference>
<organism evidence="4 5">
    <name type="scientific">Colobus angolensis palliatus</name>
    <name type="common">Peters' Angolan colobus</name>
    <dbReference type="NCBI Taxonomy" id="336983"/>
    <lineage>
        <taxon>Eukaryota</taxon>
        <taxon>Metazoa</taxon>
        <taxon>Chordata</taxon>
        <taxon>Craniata</taxon>
        <taxon>Vertebrata</taxon>
        <taxon>Euteleostomi</taxon>
        <taxon>Mammalia</taxon>
        <taxon>Eutheria</taxon>
        <taxon>Euarchontoglires</taxon>
        <taxon>Primates</taxon>
        <taxon>Haplorrhini</taxon>
        <taxon>Catarrhini</taxon>
        <taxon>Cercopithecidae</taxon>
        <taxon>Colobinae</taxon>
        <taxon>Colobus</taxon>
    </lineage>
</organism>
<protein>
    <recommendedName>
        <fullName evidence="6">MTSS I-BAR domain containing 1</fullName>
    </recommendedName>
</protein>
<dbReference type="InterPro" id="IPR003124">
    <property type="entry name" value="WH2_dom"/>
</dbReference>
<feature type="region of interest" description="Disordered" evidence="1">
    <location>
        <begin position="199"/>
        <end position="229"/>
    </location>
</feature>
<evidence type="ECO:0000259" key="3">
    <source>
        <dbReference type="PROSITE" id="PS51338"/>
    </source>
</evidence>
<dbReference type="Ensembl" id="ENSCANT00000047303.1">
    <property type="protein sequence ID" value="ENSCANP00000024306.1"/>
    <property type="gene ID" value="ENSCANG00000035500.1"/>
</dbReference>
<dbReference type="Pfam" id="PF08397">
    <property type="entry name" value="IMD"/>
    <property type="match status" value="1"/>
</dbReference>
<proteinExistence type="predicted"/>
<evidence type="ECO:0000256" key="1">
    <source>
        <dbReference type="SAM" id="MobiDB-lite"/>
    </source>
</evidence>
<dbReference type="InterPro" id="IPR030127">
    <property type="entry name" value="MTSS1/MTSS2"/>
</dbReference>
<dbReference type="Pfam" id="PF02205">
    <property type="entry name" value="WH2"/>
    <property type="match status" value="1"/>
</dbReference>
<sequence>MNKYFFYVLENYGFDSTVLGSLFCAGRGDIQPQLDSALQDVNDKYLLLEETEKQAVRKALIEERGRFCTFISMLRPVIEEEISMLGEITHLQTISEDLKSLTMDPHKLPSSSEQVILDLKGSDYSWSYQTPPSSPSTTMSRKSSVCSSLNSVNSSDSRSSGSHSHSPSSHYRYRSSNLTQQAPVRLSSVSSHDSGFISQDAFQSKSPSPMPPEAPNQLSNGFSHYSLSSESHVGPTGAGLFPHCLPASRLLPRVTSVHLPDYAHYYTIGPGMFPSSQIPSWKDWAKPGPYDQPLVNTLQRRKEKREPDPNGGGPTTASGPPAAAEEAQRPRSMTVSAATRVTLLFSIFGWAQLSLAGDHILASNWGAEAALQLEGPGLHSLTSCPTAESLGRISDYDYFSVSGDQEADQQEFDKSSTIPRNSDISQSYRRMFQAKRPASTAGLPTTLGPAMVTPGVATIRRTPSTKPSVRRGTIGAGPIPIKTPVIPVKTPTVPDLPGMLPAPPDGPEERGEHSPESPSVGEGPQGVTSMPSSMWSGQASVNPPLPGPKPSIPEEHRQAIPESEAEDQERDPPSATVSPGQIPESDPADLSPRDTPQGEDMLNAIRRGVKLKKTTTNDRSAPRFS</sequence>
<dbReference type="CDD" id="cd22060">
    <property type="entry name" value="WH2_MTSS1"/>
    <property type="match status" value="1"/>
</dbReference>
<reference evidence="4" key="2">
    <citation type="submission" date="2025-09" db="UniProtKB">
        <authorList>
            <consortium name="Ensembl"/>
        </authorList>
    </citation>
    <scope>IDENTIFICATION</scope>
</reference>
<feature type="compositionally biased region" description="Low complexity" evidence="1">
    <location>
        <begin position="315"/>
        <end position="325"/>
    </location>
</feature>
<feature type="region of interest" description="Disordered" evidence="1">
    <location>
        <begin position="460"/>
        <end position="625"/>
    </location>
</feature>
<dbReference type="Proteomes" id="UP000233080">
    <property type="component" value="Unassembled WGS sequence"/>
</dbReference>
<dbReference type="Gene3D" id="1.20.1270.60">
    <property type="entry name" value="Arfaptin homology (AH) domain/BAR domain"/>
    <property type="match status" value="1"/>
</dbReference>
<evidence type="ECO:0000259" key="2">
    <source>
        <dbReference type="PROSITE" id="PS51082"/>
    </source>
</evidence>
<dbReference type="GO" id="GO:0009898">
    <property type="term" value="C:cytoplasmic side of plasma membrane"/>
    <property type="evidence" value="ECO:0007669"/>
    <property type="project" value="TreeGrafter"/>
</dbReference>
<dbReference type="GO" id="GO:0032233">
    <property type="term" value="P:positive regulation of actin filament bundle assembly"/>
    <property type="evidence" value="ECO:0007669"/>
    <property type="project" value="TreeGrafter"/>
</dbReference>
<name>A0A2K5J6D2_COLAP</name>
<dbReference type="GO" id="GO:0007009">
    <property type="term" value="P:plasma membrane organization"/>
    <property type="evidence" value="ECO:0007669"/>
    <property type="project" value="InterPro"/>
</dbReference>
<keyword evidence="5" id="KW-1185">Reference proteome</keyword>
<evidence type="ECO:0008006" key="6">
    <source>
        <dbReference type="Google" id="ProtNLM"/>
    </source>
</evidence>
<dbReference type="InterPro" id="IPR027267">
    <property type="entry name" value="AH/BAR_dom_sf"/>
</dbReference>
<accession>A0A2K5J6D2</accession>
<dbReference type="AlphaFoldDB" id="A0A2K5J6D2"/>
<dbReference type="GO" id="GO:0015629">
    <property type="term" value="C:actin cytoskeleton"/>
    <property type="evidence" value="ECO:0007669"/>
    <property type="project" value="TreeGrafter"/>
</dbReference>